<dbReference type="Proteomes" id="UP001244207">
    <property type="component" value="Unassembled WGS sequence"/>
</dbReference>
<reference evidence="2" key="1">
    <citation type="submission" date="2021-12" db="EMBL/GenBank/DDBJ databases">
        <title>Comparative genomics, transcriptomics and evolutionary studies reveal genomic signatures of adaptation to plant cell wall in hemibiotrophic fungi.</title>
        <authorList>
            <consortium name="DOE Joint Genome Institute"/>
            <person name="Baroncelli R."/>
            <person name="Diaz J.F."/>
            <person name="Benocci T."/>
            <person name="Peng M."/>
            <person name="Battaglia E."/>
            <person name="Haridas S."/>
            <person name="Andreopoulos W."/>
            <person name="Labutti K."/>
            <person name="Pangilinan J."/>
            <person name="Floch G.L."/>
            <person name="Makela M.R."/>
            <person name="Henrissat B."/>
            <person name="Grigoriev I.V."/>
            <person name="Crouch J.A."/>
            <person name="De Vries R.P."/>
            <person name="Sukno S.A."/>
            <person name="Thon M.R."/>
        </authorList>
    </citation>
    <scope>NUCLEOTIDE SEQUENCE</scope>
    <source>
        <strain evidence="2">CBS 112980</strain>
    </source>
</reference>
<evidence type="ECO:0000313" key="3">
    <source>
        <dbReference type="Proteomes" id="UP001244207"/>
    </source>
</evidence>
<keyword evidence="3" id="KW-1185">Reference proteome</keyword>
<protein>
    <submittedName>
        <fullName evidence="2">Uncharacterized protein</fullName>
    </submittedName>
</protein>
<dbReference type="GeneID" id="85394098"/>
<name>A0AAD8XIV2_GLOAC</name>
<feature type="region of interest" description="Disordered" evidence="1">
    <location>
        <begin position="99"/>
        <end position="118"/>
    </location>
</feature>
<proteinExistence type="predicted"/>
<evidence type="ECO:0000313" key="2">
    <source>
        <dbReference type="EMBL" id="KAK1728371.1"/>
    </source>
</evidence>
<evidence type="ECO:0000256" key="1">
    <source>
        <dbReference type="SAM" id="MobiDB-lite"/>
    </source>
</evidence>
<dbReference type="RefSeq" id="XP_060368426.1">
    <property type="nucleotide sequence ID" value="XM_060510199.1"/>
</dbReference>
<sequence length="118" mass="13436">MTGHFGPDPGAMLTHRFLLLGRGRSLRALRMLCPMLASSRWLSLAQVYCDKVRLLCRVDNAQYCDPDSELHASLLSSMPSRPTMVVAVPRHFIILKRERRKPEMNCSDGPETRQQQRG</sequence>
<gene>
    <name evidence="2" type="ORF">BDZ83DRAFT_648644</name>
</gene>
<dbReference type="EMBL" id="JAHMHS010000017">
    <property type="protein sequence ID" value="KAK1728371.1"/>
    <property type="molecule type" value="Genomic_DNA"/>
</dbReference>
<accession>A0AAD8XIV2</accession>
<dbReference type="AlphaFoldDB" id="A0AAD8XIV2"/>
<comment type="caution">
    <text evidence="2">The sequence shown here is derived from an EMBL/GenBank/DDBJ whole genome shotgun (WGS) entry which is preliminary data.</text>
</comment>
<organism evidence="2 3">
    <name type="scientific">Glomerella acutata</name>
    <name type="common">Colletotrichum acutatum</name>
    <dbReference type="NCBI Taxonomy" id="27357"/>
    <lineage>
        <taxon>Eukaryota</taxon>
        <taxon>Fungi</taxon>
        <taxon>Dikarya</taxon>
        <taxon>Ascomycota</taxon>
        <taxon>Pezizomycotina</taxon>
        <taxon>Sordariomycetes</taxon>
        <taxon>Hypocreomycetidae</taxon>
        <taxon>Glomerellales</taxon>
        <taxon>Glomerellaceae</taxon>
        <taxon>Colletotrichum</taxon>
        <taxon>Colletotrichum acutatum species complex</taxon>
    </lineage>
</organism>